<dbReference type="PROSITE" id="PS50048">
    <property type="entry name" value="ZN2_CY6_FUNGAL_2"/>
    <property type="match status" value="1"/>
</dbReference>
<evidence type="ECO:0000313" key="8">
    <source>
        <dbReference type="EMBL" id="GMM57296.1"/>
    </source>
</evidence>
<dbReference type="GO" id="GO:0006351">
    <property type="term" value="P:DNA-templated transcription"/>
    <property type="evidence" value="ECO:0007669"/>
    <property type="project" value="InterPro"/>
</dbReference>
<dbReference type="Gene3D" id="4.10.240.10">
    <property type="entry name" value="Zn(2)-C6 fungal-type DNA-binding domain"/>
    <property type="match status" value="1"/>
</dbReference>
<comment type="caution">
    <text evidence="8">The sequence shown here is derived from an EMBL/GenBank/DDBJ whole genome shotgun (WGS) entry which is preliminary data.</text>
</comment>
<feature type="region of interest" description="Disordered" evidence="6">
    <location>
        <begin position="61"/>
        <end position="104"/>
    </location>
</feature>
<dbReference type="PANTHER" id="PTHR46910">
    <property type="entry name" value="TRANSCRIPTION FACTOR PDR1"/>
    <property type="match status" value="1"/>
</dbReference>
<dbReference type="GO" id="GO:0045944">
    <property type="term" value="P:positive regulation of transcription by RNA polymerase II"/>
    <property type="evidence" value="ECO:0007669"/>
    <property type="project" value="UniProtKB-ARBA"/>
</dbReference>
<keyword evidence="4" id="KW-0238">DNA-binding</keyword>
<dbReference type="PANTHER" id="PTHR46910:SF3">
    <property type="entry name" value="HALOTOLERANCE PROTEIN 9-RELATED"/>
    <property type="match status" value="1"/>
</dbReference>
<dbReference type="GO" id="GO:0000981">
    <property type="term" value="F:DNA-binding transcription factor activity, RNA polymerase II-specific"/>
    <property type="evidence" value="ECO:0007669"/>
    <property type="project" value="InterPro"/>
</dbReference>
<evidence type="ECO:0000256" key="1">
    <source>
        <dbReference type="ARBA" id="ARBA00004123"/>
    </source>
</evidence>
<dbReference type="InterPro" id="IPR050987">
    <property type="entry name" value="AtrR-like"/>
</dbReference>
<dbReference type="Pfam" id="PF04082">
    <property type="entry name" value="Fungal_trans"/>
    <property type="match status" value="1"/>
</dbReference>
<reference evidence="8 9" key="1">
    <citation type="journal article" date="2023" name="Elife">
        <title>Identification of key yeast species and microbe-microbe interactions impacting larval growth of Drosophila in the wild.</title>
        <authorList>
            <person name="Mure A."/>
            <person name="Sugiura Y."/>
            <person name="Maeda R."/>
            <person name="Honda K."/>
            <person name="Sakurai N."/>
            <person name="Takahashi Y."/>
            <person name="Watada M."/>
            <person name="Katoh T."/>
            <person name="Gotoh A."/>
            <person name="Gotoh Y."/>
            <person name="Taniguchi I."/>
            <person name="Nakamura K."/>
            <person name="Hayashi T."/>
            <person name="Katayama T."/>
            <person name="Uemura T."/>
            <person name="Hattori Y."/>
        </authorList>
    </citation>
    <scope>NUCLEOTIDE SEQUENCE [LARGE SCALE GENOMIC DNA]</scope>
    <source>
        <strain evidence="8 9">KH-74</strain>
    </source>
</reference>
<dbReference type="EMBL" id="BTGD01000011">
    <property type="protein sequence ID" value="GMM57296.1"/>
    <property type="molecule type" value="Genomic_DNA"/>
</dbReference>
<dbReference type="SMART" id="SM00066">
    <property type="entry name" value="GAL4"/>
    <property type="match status" value="1"/>
</dbReference>
<keyword evidence="9" id="KW-1185">Reference proteome</keyword>
<evidence type="ECO:0000313" key="9">
    <source>
        <dbReference type="Proteomes" id="UP001377567"/>
    </source>
</evidence>
<name>A0AAV5S2Q0_MAUHU</name>
<gene>
    <name evidence="8" type="ORF">DAKH74_039120</name>
</gene>
<organism evidence="8 9">
    <name type="scientific">Maudiozyma humilis</name>
    <name type="common">Sour dough yeast</name>
    <name type="synonym">Kazachstania humilis</name>
    <dbReference type="NCBI Taxonomy" id="51915"/>
    <lineage>
        <taxon>Eukaryota</taxon>
        <taxon>Fungi</taxon>
        <taxon>Dikarya</taxon>
        <taxon>Ascomycota</taxon>
        <taxon>Saccharomycotina</taxon>
        <taxon>Saccharomycetes</taxon>
        <taxon>Saccharomycetales</taxon>
        <taxon>Saccharomycetaceae</taxon>
        <taxon>Maudiozyma</taxon>
    </lineage>
</organism>
<evidence type="ECO:0000256" key="2">
    <source>
        <dbReference type="ARBA" id="ARBA00022723"/>
    </source>
</evidence>
<dbReference type="PROSITE" id="PS00463">
    <property type="entry name" value="ZN2_CY6_FUNGAL_1"/>
    <property type="match status" value="1"/>
</dbReference>
<dbReference type="SUPFAM" id="SSF57701">
    <property type="entry name" value="Zn2/Cys6 DNA-binding domain"/>
    <property type="match status" value="1"/>
</dbReference>
<dbReference type="GO" id="GO:0003677">
    <property type="term" value="F:DNA binding"/>
    <property type="evidence" value="ECO:0007669"/>
    <property type="project" value="UniProtKB-KW"/>
</dbReference>
<dbReference type="Pfam" id="PF00172">
    <property type="entry name" value="Zn_clus"/>
    <property type="match status" value="1"/>
</dbReference>
<feature type="domain" description="Zn(2)-C6 fungal-type" evidence="7">
    <location>
        <begin position="17"/>
        <end position="50"/>
    </location>
</feature>
<accession>A0AAV5S2Q0</accession>
<feature type="compositionally biased region" description="Basic and acidic residues" evidence="6">
    <location>
        <begin position="68"/>
        <end position="91"/>
    </location>
</feature>
<keyword evidence="5" id="KW-0539">Nucleus</keyword>
<dbReference type="GO" id="GO:0008270">
    <property type="term" value="F:zinc ion binding"/>
    <property type="evidence" value="ECO:0007669"/>
    <property type="project" value="InterPro"/>
</dbReference>
<dbReference type="AlphaFoldDB" id="A0AAV5S2Q0"/>
<keyword evidence="2" id="KW-0479">Metal-binding</keyword>
<dbReference type="CDD" id="cd00067">
    <property type="entry name" value="GAL4"/>
    <property type="match status" value="1"/>
</dbReference>
<evidence type="ECO:0000256" key="6">
    <source>
        <dbReference type="SAM" id="MobiDB-lite"/>
    </source>
</evidence>
<evidence type="ECO:0000256" key="5">
    <source>
        <dbReference type="ARBA" id="ARBA00023242"/>
    </source>
</evidence>
<keyword evidence="3" id="KW-0862">Zinc</keyword>
<dbReference type="InterPro" id="IPR036864">
    <property type="entry name" value="Zn2-C6_fun-type_DNA-bd_sf"/>
</dbReference>
<dbReference type="GO" id="GO:0005634">
    <property type="term" value="C:nucleus"/>
    <property type="evidence" value="ECO:0007669"/>
    <property type="project" value="UniProtKB-SubCell"/>
</dbReference>
<evidence type="ECO:0000256" key="3">
    <source>
        <dbReference type="ARBA" id="ARBA00022833"/>
    </source>
</evidence>
<dbReference type="InterPro" id="IPR001138">
    <property type="entry name" value="Zn2Cys6_DnaBD"/>
</dbReference>
<dbReference type="CDD" id="cd12148">
    <property type="entry name" value="fungal_TF_MHR"/>
    <property type="match status" value="1"/>
</dbReference>
<protein>
    <recommendedName>
        <fullName evidence="7">Zn(2)-C6 fungal-type domain-containing protein</fullName>
    </recommendedName>
</protein>
<evidence type="ECO:0000259" key="7">
    <source>
        <dbReference type="PROSITE" id="PS50048"/>
    </source>
</evidence>
<evidence type="ECO:0000256" key="4">
    <source>
        <dbReference type="ARBA" id="ARBA00023125"/>
    </source>
</evidence>
<comment type="subcellular location">
    <subcellularLocation>
        <location evidence="1">Nucleus</location>
    </subcellularLocation>
</comment>
<proteinExistence type="predicted"/>
<dbReference type="InterPro" id="IPR007219">
    <property type="entry name" value="XnlR_reg_dom"/>
</dbReference>
<sequence>MQMQLQQQLSKRRATRACDYCRKRKIRCDPVDPETHKCTNCYKSDFECTFVFHEELERKKKNSHLKGMHHEKNGGDDSAHDGGAGTDKEHSAQPGLVDDDMEGIETDTPTTIEKQLLILERKLKVATNISENMEPILDKLMASDGSLFPQYQYLTQIAPRKYTQKIITPLVLKWLLSVTPTDESPQKYTEPLEEMLNVTLRWYMIQKKRIVNYSSFLTRNNGINLNPLPDRDHAEILIRCFYESIVHTSLIDQISPTELFQTSQKYYKQGVEALTYSEVFFLNICLFGGLKFAVFQGINRSFLPDIEVLKDLASQLFCNVMTYYNNVSEGVADMLYLKGLLVLSKMCHLMLNAQVAYEILEQAIRIALALGLNNESTYKDIDANISIVRRGVWAYLLARDRDLASDLSKPFLIKEAYLDYQSQDAYKFVFDDIILMHTAQTEKTVANGKKSKITDEDIERIRKMTNTRERIDVLVSYKEYTPFVLNYHTFQLHELHGAIYRCCFYVNTTRNVSFEEKFDEIVTINDRLRIWVESLSPAMRLDTYKEYFSLLGTKSASEGIDHEYEGLCTRVLCAHLHFYSLSSTVAQFALSIIRDNSKASMSTKKDLEKLIIAFENQFMDSAHQMLLIFNNFNNVSIRYLEIRQFVMSAIFTTTLYVIDNRDAKEKFIGNALSVKMLHKTYQFMLRILRNEAVPDNVQFTADLFSFAFLMKSVILTFNESNALADRYSFTTAEYDEIMQEMITKMKQVKAQEYEVLESRLTTVPEHGSRKLLTDMSIEFLELVKSDVSILRSTSILRHPTPKLEDFYEVVSMHPFKWDRSNDEPPSERTDSENHYALIRDDLFNNNDDFFKHFPYSEYFYDRGFAFDRILEELNL</sequence>
<dbReference type="Proteomes" id="UP001377567">
    <property type="component" value="Unassembled WGS sequence"/>
</dbReference>